<dbReference type="GO" id="GO:0046872">
    <property type="term" value="F:metal ion binding"/>
    <property type="evidence" value="ECO:0007669"/>
    <property type="project" value="UniProtKB-KW"/>
</dbReference>
<dbReference type="Pfam" id="PF00173">
    <property type="entry name" value="Cyt-b5"/>
    <property type="match status" value="1"/>
</dbReference>
<reference evidence="11" key="1">
    <citation type="journal article" date="2020" name="Stud. Mycol.">
        <title>101 Dothideomycetes genomes: a test case for predicting lifestyles and emergence of pathogens.</title>
        <authorList>
            <person name="Haridas S."/>
            <person name="Albert R."/>
            <person name="Binder M."/>
            <person name="Bloem J."/>
            <person name="Labutti K."/>
            <person name="Salamov A."/>
            <person name="Andreopoulos B."/>
            <person name="Baker S."/>
            <person name="Barry K."/>
            <person name="Bills G."/>
            <person name="Bluhm B."/>
            <person name="Cannon C."/>
            <person name="Castanera R."/>
            <person name="Culley D."/>
            <person name="Daum C."/>
            <person name="Ezra D."/>
            <person name="Gonzalez J."/>
            <person name="Henrissat B."/>
            <person name="Kuo A."/>
            <person name="Liang C."/>
            <person name="Lipzen A."/>
            <person name="Lutzoni F."/>
            <person name="Magnuson J."/>
            <person name="Mondo S."/>
            <person name="Nolan M."/>
            <person name="Ohm R."/>
            <person name="Pangilinan J."/>
            <person name="Park H.-J."/>
            <person name="Ramirez L."/>
            <person name="Alfaro M."/>
            <person name="Sun H."/>
            <person name="Tritt A."/>
            <person name="Yoshinaga Y."/>
            <person name="Zwiers L.-H."/>
            <person name="Turgeon B."/>
            <person name="Goodwin S."/>
            <person name="Spatafora J."/>
            <person name="Crous P."/>
            <person name="Grigoriev I."/>
        </authorList>
    </citation>
    <scope>NUCLEOTIDE SEQUENCE</scope>
    <source>
        <strain evidence="11">CBS 279.74</strain>
    </source>
</reference>
<dbReference type="InterPro" id="IPR023173">
    <property type="entry name" value="NADPH_Cyt_P450_Rdtase_alpha"/>
</dbReference>
<comment type="cofactor">
    <cofactor evidence="1">
        <name>FAD</name>
        <dbReference type="ChEBI" id="CHEBI:57692"/>
    </cofactor>
</comment>
<evidence type="ECO:0000256" key="3">
    <source>
        <dbReference type="ARBA" id="ARBA00022630"/>
    </source>
</evidence>
<evidence type="ECO:0000256" key="9">
    <source>
        <dbReference type="SAM" id="MobiDB-lite"/>
    </source>
</evidence>
<dbReference type="Pfam" id="PF00175">
    <property type="entry name" value="NAD_binding_1"/>
    <property type="match status" value="1"/>
</dbReference>
<dbReference type="InterPro" id="IPR000898">
    <property type="entry name" value="Indolamine_dOase"/>
</dbReference>
<dbReference type="GO" id="GO:0050660">
    <property type="term" value="F:flavin adenine dinucleotide binding"/>
    <property type="evidence" value="ECO:0007669"/>
    <property type="project" value="TreeGrafter"/>
</dbReference>
<gene>
    <name evidence="11" type="ORF">K504DRAFT_503011</name>
</gene>
<evidence type="ECO:0000256" key="5">
    <source>
        <dbReference type="ARBA" id="ARBA00022827"/>
    </source>
</evidence>
<dbReference type="GO" id="GO:0019441">
    <property type="term" value="P:L-tryptophan catabolic process to kynurenine"/>
    <property type="evidence" value="ECO:0007669"/>
    <property type="project" value="InterPro"/>
</dbReference>
<evidence type="ECO:0000313" key="12">
    <source>
        <dbReference type="Proteomes" id="UP000799428"/>
    </source>
</evidence>
<evidence type="ECO:0000256" key="1">
    <source>
        <dbReference type="ARBA" id="ARBA00001974"/>
    </source>
</evidence>
<keyword evidence="7" id="KW-0408">Iron</keyword>
<dbReference type="InterPro" id="IPR017938">
    <property type="entry name" value="Riboflavin_synthase-like_b-brl"/>
</dbReference>
<dbReference type="EC" id="1.6.2.4" evidence="8"/>
<dbReference type="Gene3D" id="3.40.50.80">
    <property type="entry name" value="Nucleotide-binding domain of ferredoxin-NADP reductase (FNR) module"/>
    <property type="match status" value="1"/>
</dbReference>
<keyword evidence="5" id="KW-0274">FAD</keyword>
<dbReference type="GO" id="GO:0016702">
    <property type="term" value="F:oxidoreductase activity, acting on single donors with incorporation of molecular oxygen, incorporation of two atoms of oxygen"/>
    <property type="evidence" value="ECO:0007669"/>
    <property type="project" value="UniProtKB-ARBA"/>
</dbReference>
<dbReference type="PROSITE" id="PS50255">
    <property type="entry name" value="CYTOCHROME_B5_2"/>
    <property type="match status" value="1"/>
</dbReference>
<evidence type="ECO:0000259" key="10">
    <source>
        <dbReference type="PROSITE" id="PS50255"/>
    </source>
</evidence>
<dbReference type="SMART" id="SM01117">
    <property type="entry name" value="Cyt-b5"/>
    <property type="match status" value="1"/>
</dbReference>
<dbReference type="Proteomes" id="UP000799428">
    <property type="component" value="Unassembled WGS sequence"/>
</dbReference>
<evidence type="ECO:0000256" key="4">
    <source>
        <dbReference type="ARBA" id="ARBA00022723"/>
    </source>
</evidence>
<keyword evidence="6" id="KW-0560">Oxidoreductase</keyword>
<feature type="region of interest" description="Disordered" evidence="9">
    <location>
        <begin position="1439"/>
        <end position="1508"/>
    </location>
</feature>
<evidence type="ECO:0000256" key="2">
    <source>
        <dbReference type="ARBA" id="ARBA00007119"/>
    </source>
</evidence>
<name>A0A6G1K8A9_9PLEO</name>
<dbReference type="SUPFAM" id="SSF52343">
    <property type="entry name" value="Ferredoxin reductase-like, C-terminal NADP-linked domain"/>
    <property type="match status" value="1"/>
</dbReference>
<dbReference type="InterPro" id="IPR036400">
    <property type="entry name" value="Cyt_B5-like_heme/steroid_sf"/>
</dbReference>
<evidence type="ECO:0000313" key="11">
    <source>
        <dbReference type="EMBL" id="KAF2709010.1"/>
    </source>
</evidence>
<dbReference type="InterPro" id="IPR003097">
    <property type="entry name" value="CysJ-like_FAD-binding"/>
</dbReference>
<dbReference type="PRINTS" id="PR00371">
    <property type="entry name" value="FPNCR"/>
</dbReference>
<keyword evidence="3" id="KW-0285">Flavoprotein</keyword>
<dbReference type="InterPro" id="IPR037217">
    <property type="entry name" value="Trp/Indoleamine_2_3_dOase-like"/>
</dbReference>
<dbReference type="GO" id="GO:0005829">
    <property type="term" value="C:cytosol"/>
    <property type="evidence" value="ECO:0007669"/>
    <property type="project" value="TreeGrafter"/>
</dbReference>
<evidence type="ECO:0000256" key="8">
    <source>
        <dbReference type="ARBA" id="ARBA00023797"/>
    </source>
</evidence>
<dbReference type="GO" id="GO:0010181">
    <property type="term" value="F:FMN binding"/>
    <property type="evidence" value="ECO:0007669"/>
    <property type="project" value="TreeGrafter"/>
</dbReference>
<keyword evidence="4" id="KW-0479">Metal-binding</keyword>
<dbReference type="Gene3D" id="1.20.58.480">
    <property type="match status" value="1"/>
</dbReference>
<feature type="compositionally biased region" description="Low complexity" evidence="9">
    <location>
        <begin position="21"/>
        <end position="42"/>
    </location>
</feature>
<evidence type="ECO:0000256" key="6">
    <source>
        <dbReference type="ARBA" id="ARBA00023002"/>
    </source>
</evidence>
<dbReference type="PANTHER" id="PTHR19384:SF17">
    <property type="entry name" value="NADPH--CYTOCHROME P450 REDUCTASE"/>
    <property type="match status" value="1"/>
</dbReference>
<dbReference type="Gene3D" id="2.40.30.10">
    <property type="entry name" value="Translation factors"/>
    <property type="match status" value="1"/>
</dbReference>
<dbReference type="Pfam" id="PF00667">
    <property type="entry name" value="FAD_binding_1"/>
    <property type="match status" value="1"/>
</dbReference>
<protein>
    <recommendedName>
        <fullName evidence="8">NADPH--hemoprotein reductase</fullName>
        <ecNumber evidence="8">1.6.2.4</ecNumber>
    </recommendedName>
</protein>
<dbReference type="EMBL" id="MU005771">
    <property type="protein sequence ID" value="KAF2709010.1"/>
    <property type="molecule type" value="Genomic_DNA"/>
</dbReference>
<dbReference type="GO" id="GO:0020037">
    <property type="term" value="F:heme binding"/>
    <property type="evidence" value="ECO:0007669"/>
    <property type="project" value="InterPro"/>
</dbReference>
<dbReference type="SUPFAM" id="SSF63380">
    <property type="entry name" value="Riboflavin synthase domain-like"/>
    <property type="match status" value="1"/>
</dbReference>
<dbReference type="PRINTS" id="PR00363">
    <property type="entry name" value="CYTOCHROMEB5"/>
</dbReference>
<comment type="similarity">
    <text evidence="2">Belongs to the indoleamine 2,3-dioxygenase family.</text>
</comment>
<dbReference type="Gene3D" id="3.10.120.10">
    <property type="entry name" value="Cytochrome b5-like heme/steroid binding domain"/>
    <property type="match status" value="1"/>
</dbReference>
<dbReference type="SUPFAM" id="SSF140959">
    <property type="entry name" value="Indolic compounds 2,3-dioxygenase-like"/>
    <property type="match status" value="1"/>
</dbReference>
<feature type="domain" description="Cytochrome b5 heme-binding" evidence="10">
    <location>
        <begin position="997"/>
        <end position="1078"/>
    </location>
</feature>
<dbReference type="PANTHER" id="PTHR19384">
    <property type="entry name" value="NITRIC OXIDE SYNTHASE-RELATED"/>
    <property type="match status" value="1"/>
</dbReference>
<proteinExistence type="inferred from homology"/>
<evidence type="ECO:0000256" key="7">
    <source>
        <dbReference type="ARBA" id="ARBA00023004"/>
    </source>
</evidence>
<dbReference type="InterPro" id="IPR039261">
    <property type="entry name" value="FNR_nucleotide-bd"/>
</dbReference>
<dbReference type="GO" id="GO:0003958">
    <property type="term" value="F:NADPH-hemoprotein reductase activity"/>
    <property type="evidence" value="ECO:0007669"/>
    <property type="project" value="UniProtKB-EC"/>
</dbReference>
<feature type="compositionally biased region" description="Low complexity" evidence="9">
    <location>
        <begin position="1457"/>
        <end position="1480"/>
    </location>
</feature>
<dbReference type="OrthoDB" id="260519at2759"/>
<dbReference type="InterPro" id="IPR001199">
    <property type="entry name" value="Cyt_B5-like_heme/steroid-bd"/>
</dbReference>
<dbReference type="InterPro" id="IPR001709">
    <property type="entry name" value="Flavoprot_Pyr_Nucl_cyt_Rdtase"/>
</dbReference>
<feature type="compositionally biased region" description="Polar residues" evidence="9">
    <location>
        <begin position="1481"/>
        <end position="1502"/>
    </location>
</feature>
<keyword evidence="12" id="KW-1185">Reference proteome</keyword>
<sequence>MPSRMGEQRCPVSGTGGKACPMGSMAGSRAASRASSRTGPRGCTFSGFAQPGDVRAAFGIPADQDVEEFLRQRERKAINELIYSNVPSMAEIKDLQNAKGVKSLDKLNMDERDLLAVALGAPARQVLLRAEEIGPKTGWRDGYLSTEYGFCPPDTTEAPGALRNSPGRVWMDLCDRMPGCVARGRVRESIAALPIVEGTDNVIPDRALWAALVSLGMLCSIWRYEEKHDGNEGINLSTKTIKLNGVPMCEDLGDEVQGIPLSIGLPYVQICIRMGRTIPHLTFFDQSSYNVDIKDPLSKHPYVGRFDNTTLRWAMFGDSAENAFLKGCADTAASFQHGVDAIAECQEHVMNRNNDGLLRSLVRLKEVLERMPNAFHTISPNDRSGENYVSPPEWVRWAKFSAPLSKRCPATSGLQFPPYLVMDAFLGRVKYDSFLGNEGVHLRAWLPSNLRAFIAAIEYHYQIPAYVKASNDPRLIGVLDGVVEAYTGERGFMGVHRYKVFGLLECAAKTGRTETNGNSGGFDERSWELVHKEFSESMKERLEPFRGNFDTQPHEMRGTFEECRYRCRILSRNYVDADPKRSIAQVTLDIENSGITFAPGDRLAVMPMNSWTECAKVAAALGLDTMLENPVGLDRSWTRFADHMGSVTRTSRHQLTVVDILRKGHLAPLTKDLVMKLHNMLRASSNTVLQILATDEWPVRGSLGDLLQSAVNDTSPRVWDQAFDISGNLSWLADLVPVEVPRTYSISTYSDELLPSTVDLTISRSEYQLCSTFAGNSKIIRHGVSSGFLNPPVNEEMDVQDDEDVLIGVSRPSAFQLPFDETSPVALFAGGSGIAPFRSFWQSRAGHAFGKTILYLGVQSRERFAYEDELRHYVNEGMMEVHTAFSRDTRGLAFDPYTRDLVEKETPPRYIDGLIVEQGQSICDFVMSKKQGGIGGYMYVCGSVGVFDSVMSGIRKAIYNHRSNSMESADAVLNLAFAERRFMLDVFMTPKPLPCNQPTIPLSQLAMHTGHHPNSRLWIGVHGKVYDVTEFGAMHPGGTNIIKSNAGVDCSRSFDLLAHTNNPEVSSLLTKYYIGEMTPKPAYLHSEDLSMLYDLWSQYLRVAVETVVASHFEVGMIMESSNVWFQGDLLNMGGVRRFYHYQSRLLQSGFSALFGAKLQELYLKISFTLANASSSTGPVRLPDVLGIIARAKGSKDALTASNEISQIGQFTANSDAARHHEKGIIAYAQKSVEFDMEFLENIREEACAGMDAFDTIVELEAQSETQRIAALSTFLMQVLDRMANRLEAFYAKLARYSVFRPEMERNPARARWNILKRKVHDGSFFVLTQKTAMSTTKAYDQRTMQKQHPGVDFDMVISQIQMNLDNAPRAMPRKMDLTEQHAARAEPMPNGVPTYEHHHNGSAIQAMSTFMDKNRKAIRRLSKLPQAINLEQLMQSYGTGTLPPSIHGGLPTPPSSRSPSRSPSTSSNARNGGNRRNTASDTQNPTRMRSRRNTATSDSGFSPTPMHLSPAAAMSALMTKMNTRPKAGGNHLPSPPHSAGVNMMAERTRSMQAMSGPRTSTPHSAMTLGTGANTDVVHTRSRSNTGSLRAFRLQASALAGGMNRRGETLVE</sequence>
<feature type="region of interest" description="Disordered" evidence="9">
    <location>
        <begin position="1"/>
        <end position="43"/>
    </location>
</feature>
<organism evidence="11 12">
    <name type="scientific">Pleomassaria siparia CBS 279.74</name>
    <dbReference type="NCBI Taxonomy" id="1314801"/>
    <lineage>
        <taxon>Eukaryota</taxon>
        <taxon>Fungi</taxon>
        <taxon>Dikarya</taxon>
        <taxon>Ascomycota</taxon>
        <taxon>Pezizomycotina</taxon>
        <taxon>Dothideomycetes</taxon>
        <taxon>Pleosporomycetidae</taxon>
        <taxon>Pleosporales</taxon>
        <taxon>Pleomassariaceae</taxon>
        <taxon>Pleomassaria</taxon>
    </lineage>
</organism>
<dbReference type="SUPFAM" id="SSF55856">
    <property type="entry name" value="Cytochrome b5-like heme/steroid binding domain"/>
    <property type="match status" value="1"/>
</dbReference>
<dbReference type="InterPro" id="IPR001433">
    <property type="entry name" value="OxRdtase_FAD/NAD-bd"/>
</dbReference>
<dbReference type="Pfam" id="PF01231">
    <property type="entry name" value="IDO"/>
    <property type="match status" value="1"/>
</dbReference>
<accession>A0A6G1K8A9</accession>
<dbReference type="Gene3D" id="1.20.990.10">
    <property type="entry name" value="NADPH-cytochrome p450 Reductase, Chain A, domain 3"/>
    <property type="match status" value="1"/>
</dbReference>